<evidence type="ECO:0000313" key="4">
    <source>
        <dbReference type="EMBL" id="CAK6446590.1"/>
    </source>
</evidence>
<gene>
    <name evidence="4" type="ORF">MPIPNATIZW_LOCUS14896</name>
</gene>
<organism evidence="4 5">
    <name type="scientific">Pipistrellus nathusii</name>
    <name type="common">Nathusius' pipistrelle</name>
    <dbReference type="NCBI Taxonomy" id="59473"/>
    <lineage>
        <taxon>Eukaryota</taxon>
        <taxon>Metazoa</taxon>
        <taxon>Chordata</taxon>
        <taxon>Craniata</taxon>
        <taxon>Vertebrata</taxon>
        <taxon>Euteleostomi</taxon>
        <taxon>Mammalia</taxon>
        <taxon>Eutheria</taxon>
        <taxon>Laurasiatheria</taxon>
        <taxon>Chiroptera</taxon>
        <taxon>Yangochiroptera</taxon>
        <taxon>Vespertilionidae</taxon>
        <taxon>Pipistrellus</taxon>
    </lineage>
</organism>
<evidence type="ECO:0000256" key="2">
    <source>
        <dbReference type="SAM" id="Phobius"/>
    </source>
</evidence>
<keyword evidence="2" id="KW-0812">Transmembrane</keyword>
<dbReference type="PROSITE" id="PS50850">
    <property type="entry name" value="MFS"/>
    <property type="match status" value="1"/>
</dbReference>
<evidence type="ECO:0000313" key="5">
    <source>
        <dbReference type="Proteomes" id="UP001314169"/>
    </source>
</evidence>
<evidence type="ECO:0000256" key="1">
    <source>
        <dbReference type="ARBA" id="ARBA00004141"/>
    </source>
</evidence>
<keyword evidence="2" id="KW-1133">Transmembrane helix</keyword>
<dbReference type="Proteomes" id="UP001314169">
    <property type="component" value="Chromosome 6"/>
</dbReference>
<protein>
    <recommendedName>
        <fullName evidence="3">Major facilitator superfamily (MFS) profile domain-containing protein</fullName>
    </recommendedName>
</protein>
<accession>A0ABP0ABB6</accession>
<sequence>MSPVLRAFLRELPGWFLVFGIFLPVALLLLLLIAYFRVKLMEVNEELPRTPAHQYHRRTAPYHRMKHR</sequence>
<name>A0ABP0ABB6_PIPNA</name>
<feature type="transmembrane region" description="Helical" evidence="2">
    <location>
        <begin position="12"/>
        <end position="36"/>
    </location>
</feature>
<keyword evidence="2" id="KW-0472">Membrane</keyword>
<dbReference type="EMBL" id="OY882863">
    <property type="protein sequence ID" value="CAK6446590.1"/>
    <property type="molecule type" value="Genomic_DNA"/>
</dbReference>
<proteinExistence type="predicted"/>
<feature type="domain" description="Major facilitator superfamily (MFS) profile" evidence="3">
    <location>
        <begin position="1"/>
        <end position="68"/>
    </location>
</feature>
<dbReference type="InterPro" id="IPR020846">
    <property type="entry name" value="MFS_dom"/>
</dbReference>
<evidence type="ECO:0000259" key="3">
    <source>
        <dbReference type="PROSITE" id="PS50850"/>
    </source>
</evidence>
<comment type="subcellular location">
    <subcellularLocation>
        <location evidence="1">Membrane</location>
        <topology evidence="1">Multi-pass membrane protein</topology>
    </subcellularLocation>
</comment>
<reference evidence="4" key="1">
    <citation type="submission" date="2023-12" db="EMBL/GenBank/DDBJ databases">
        <authorList>
            <person name="Brown T."/>
        </authorList>
    </citation>
    <scope>NUCLEOTIDE SEQUENCE</scope>
</reference>
<keyword evidence="5" id="KW-1185">Reference proteome</keyword>